<evidence type="ECO:0000256" key="1">
    <source>
        <dbReference type="ARBA" id="ARBA00006484"/>
    </source>
</evidence>
<proteinExistence type="inferred from homology"/>
<dbReference type="PROSITE" id="PS51257">
    <property type="entry name" value="PROKAR_LIPOPROTEIN"/>
    <property type="match status" value="1"/>
</dbReference>
<dbReference type="SUPFAM" id="SSF51735">
    <property type="entry name" value="NAD(P)-binding Rossmann-fold domains"/>
    <property type="match status" value="1"/>
</dbReference>
<evidence type="ECO:0000313" key="5">
    <source>
        <dbReference type="EMBL" id="GLR25066.1"/>
    </source>
</evidence>
<dbReference type="PANTHER" id="PTHR44196:SF1">
    <property type="entry name" value="DEHYDROGENASE_REDUCTASE SDR FAMILY MEMBER 7B"/>
    <property type="match status" value="1"/>
</dbReference>
<keyword evidence="2" id="KW-0560">Oxidoreductase</keyword>
<dbReference type="Proteomes" id="UP001156664">
    <property type="component" value="Unassembled WGS sequence"/>
</dbReference>
<dbReference type="PROSITE" id="PS00061">
    <property type="entry name" value="ADH_SHORT"/>
    <property type="match status" value="1"/>
</dbReference>
<comment type="caution">
    <text evidence="5">The sequence shown here is derived from an EMBL/GenBank/DDBJ whole genome shotgun (WGS) entry which is preliminary data.</text>
</comment>
<comment type="similarity">
    <text evidence="1 3">Belongs to the short-chain dehydrogenases/reductases (SDR) family.</text>
</comment>
<dbReference type="Pfam" id="PF00106">
    <property type="entry name" value="adh_short"/>
    <property type="match status" value="1"/>
</dbReference>
<dbReference type="PANTHER" id="PTHR44196">
    <property type="entry name" value="DEHYDROGENASE/REDUCTASE SDR FAMILY MEMBER 7B"/>
    <property type="match status" value="1"/>
</dbReference>
<accession>A0ABQ5YM75</accession>
<reference evidence="6" key="1">
    <citation type="journal article" date="2019" name="Int. J. Syst. Evol. Microbiol.">
        <title>The Global Catalogue of Microorganisms (GCM) 10K type strain sequencing project: providing services to taxonomists for standard genome sequencing and annotation.</title>
        <authorList>
            <consortium name="The Broad Institute Genomics Platform"/>
            <consortium name="The Broad Institute Genome Sequencing Center for Infectious Disease"/>
            <person name="Wu L."/>
            <person name="Ma J."/>
        </authorList>
    </citation>
    <scope>NUCLEOTIDE SEQUENCE [LARGE SCALE GENOMIC DNA]</scope>
    <source>
        <strain evidence="6">NBRC 105857</strain>
    </source>
</reference>
<sequence>MSKTIVITGASSGIGAALAHYYASQGCALGLTARRIERLEALKTELTAQHGVQIEVMSLDVNRVDQIDGAMTTLIEKLGGDVDILIVNAGANQLTKVGNNQLSEELGLLQTNLLGAVATIHFAARYFKTRGKGHIVGISSLASLMPIPRQAAYCATKAGLSMYLDTAAIELKRHNVAVTKILPGFVKTEIVDDMDKYPFVVSANEAARQIAGHIERGSGTGVVPAYPWRFFKPVMGKMPTSLWRFFK</sequence>
<dbReference type="PRINTS" id="PR00081">
    <property type="entry name" value="GDHRDH"/>
</dbReference>
<dbReference type="RefSeq" id="WP_284279365.1">
    <property type="nucleotide sequence ID" value="NZ_BSOJ01000002.1"/>
</dbReference>
<dbReference type="InterPro" id="IPR020904">
    <property type="entry name" value="Sc_DH/Rdtase_CS"/>
</dbReference>
<evidence type="ECO:0000313" key="6">
    <source>
        <dbReference type="Proteomes" id="UP001156664"/>
    </source>
</evidence>
<dbReference type="EMBL" id="BSOJ01000002">
    <property type="protein sequence ID" value="GLR25066.1"/>
    <property type="molecule type" value="Genomic_DNA"/>
</dbReference>
<feature type="domain" description="Ketoreductase" evidence="4">
    <location>
        <begin position="3"/>
        <end position="189"/>
    </location>
</feature>
<evidence type="ECO:0000256" key="2">
    <source>
        <dbReference type="ARBA" id="ARBA00023002"/>
    </source>
</evidence>
<dbReference type="SMART" id="SM00822">
    <property type="entry name" value="PKS_KR"/>
    <property type="match status" value="1"/>
</dbReference>
<evidence type="ECO:0000256" key="3">
    <source>
        <dbReference type="RuleBase" id="RU000363"/>
    </source>
</evidence>
<gene>
    <name evidence="5" type="ORF">GCM10007875_01530</name>
</gene>
<dbReference type="InterPro" id="IPR036291">
    <property type="entry name" value="NAD(P)-bd_dom_sf"/>
</dbReference>
<dbReference type="InterPro" id="IPR002347">
    <property type="entry name" value="SDR_fam"/>
</dbReference>
<organism evidence="5 6">
    <name type="scientific">Limnobacter litoralis</name>
    <dbReference type="NCBI Taxonomy" id="481366"/>
    <lineage>
        <taxon>Bacteria</taxon>
        <taxon>Pseudomonadati</taxon>
        <taxon>Pseudomonadota</taxon>
        <taxon>Betaproteobacteria</taxon>
        <taxon>Burkholderiales</taxon>
        <taxon>Burkholderiaceae</taxon>
        <taxon>Limnobacter</taxon>
    </lineage>
</organism>
<protein>
    <submittedName>
        <fullName evidence="5">Short-chain dehydrogenase</fullName>
    </submittedName>
</protein>
<dbReference type="InterPro" id="IPR057326">
    <property type="entry name" value="KR_dom"/>
</dbReference>
<dbReference type="PRINTS" id="PR00080">
    <property type="entry name" value="SDRFAMILY"/>
</dbReference>
<name>A0ABQ5YM75_9BURK</name>
<dbReference type="Gene3D" id="3.40.50.720">
    <property type="entry name" value="NAD(P)-binding Rossmann-like Domain"/>
    <property type="match status" value="1"/>
</dbReference>
<keyword evidence="6" id="KW-1185">Reference proteome</keyword>
<evidence type="ECO:0000259" key="4">
    <source>
        <dbReference type="SMART" id="SM00822"/>
    </source>
</evidence>